<protein>
    <submittedName>
        <fullName evidence="1">Zinc-binding dehydrogenase</fullName>
    </submittedName>
</protein>
<keyword evidence="2" id="KW-1185">Reference proteome</keyword>
<dbReference type="EMBL" id="FNGY01000015">
    <property type="protein sequence ID" value="SDO45636.1"/>
    <property type="molecule type" value="Genomic_DNA"/>
</dbReference>
<evidence type="ECO:0000313" key="1">
    <source>
        <dbReference type="EMBL" id="SDO45636.1"/>
    </source>
</evidence>
<dbReference type="Gene3D" id="3.90.180.10">
    <property type="entry name" value="Medium-chain alcohol dehydrogenases, catalytic domain"/>
    <property type="match status" value="1"/>
</dbReference>
<gene>
    <name evidence="1" type="ORF">SAMN05421820_11536</name>
</gene>
<name>A0A1H0JPF7_9SPHI</name>
<proteinExistence type="predicted"/>
<organism evidence="1 2">
    <name type="scientific">Pedobacter steynii</name>
    <dbReference type="NCBI Taxonomy" id="430522"/>
    <lineage>
        <taxon>Bacteria</taxon>
        <taxon>Pseudomonadati</taxon>
        <taxon>Bacteroidota</taxon>
        <taxon>Sphingobacteriia</taxon>
        <taxon>Sphingobacteriales</taxon>
        <taxon>Sphingobacteriaceae</taxon>
        <taxon>Pedobacter</taxon>
    </lineage>
</organism>
<dbReference type="Gene3D" id="3.40.50.720">
    <property type="entry name" value="NAD(P)-binding Rossmann-like Domain"/>
    <property type="match status" value="1"/>
</dbReference>
<reference evidence="2" key="1">
    <citation type="submission" date="2016-10" db="EMBL/GenBank/DDBJ databases">
        <authorList>
            <person name="Varghese N."/>
            <person name="Submissions S."/>
        </authorList>
    </citation>
    <scope>NUCLEOTIDE SEQUENCE [LARGE SCALE GENOMIC DNA]</scope>
    <source>
        <strain evidence="2">DSM 19110</strain>
    </source>
</reference>
<evidence type="ECO:0000313" key="2">
    <source>
        <dbReference type="Proteomes" id="UP000183200"/>
    </source>
</evidence>
<dbReference type="AlphaFoldDB" id="A0A1H0JPF7"/>
<sequence>MIIIQKTTLKRYRLILKEKGVGVIIDAVGDSTRCDGPLAERHHITKLTEIGHVKPIIDSIYPIEEVKNAHQRIEDAK</sequence>
<accession>A0A1H0JPF7</accession>
<dbReference type="Proteomes" id="UP000183200">
    <property type="component" value="Unassembled WGS sequence"/>
</dbReference>